<comment type="caution">
    <text evidence="1">The sequence shown here is derived from an EMBL/GenBank/DDBJ whole genome shotgun (WGS) entry which is preliminary data.</text>
</comment>
<dbReference type="Proteomes" id="UP001257659">
    <property type="component" value="Unassembled WGS sequence"/>
</dbReference>
<proteinExistence type="predicted"/>
<evidence type="ECO:0000313" key="2">
    <source>
        <dbReference type="Proteomes" id="UP001257659"/>
    </source>
</evidence>
<protein>
    <recommendedName>
        <fullName evidence="3">Fibronectin type-III domain-containing protein</fullName>
    </recommendedName>
</protein>
<gene>
    <name evidence="1" type="ORF">GGR31_001844</name>
</gene>
<evidence type="ECO:0008006" key="3">
    <source>
        <dbReference type="Google" id="ProtNLM"/>
    </source>
</evidence>
<sequence length="121" mass="14514">MDTPQKEIYQLGQIELKPLSFLNLKITKTSSEDHQLNWRLQYFITQCRYTFDFTSLEPNSLYCFEARSYDFTQNAAEPDFSKRFKTLRDVSVKFLYKIDDGNEQTIEIPMNEKTVDYEFTY</sequence>
<reference evidence="1 2" key="1">
    <citation type="submission" date="2023-07" db="EMBL/GenBank/DDBJ databases">
        <title>Genomic Encyclopedia of Type Strains, Phase IV (KMG-IV): sequencing the most valuable type-strain genomes for metagenomic binning, comparative biology and taxonomic classification.</title>
        <authorList>
            <person name="Goeker M."/>
        </authorList>
    </citation>
    <scope>NUCLEOTIDE SEQUENCE [LARGE SCALE GENOMIC DNA]</scope>
    <source>
        <strain evidence="1 2">DSM 102814</strain>
    </source>
</reference>
<organism evidence="1 2">
    <name type="scientific">Mesonia maritima</name>
    <dbReference type="NCBI Taxonomy" id="1793873"/>
    <lineage>
        <taxon>Bacteria</taxon>
        <taxon>Pseudomonadati</taxon>
        <taxon>Bacteroidota</taxon>
        <taxon>Flavobacteriia</taxon>
        <taxon>Flavobacteriales</taxon>
        <taxon>Flavobacteriaceae</taxon>
        <taxon>Mesonia</taxon>
    </lineage>
</organism>
<dbReference type="RefSeq" id="WP_309728325.1">
    <property type="nucleotide sequence ID" value="NZ_JAVDQA010000005.1"/>
</dbReference>
<evidence type="ECO:0000313" key="1">
    <source>
        <dbReference type="EMBL" id="MDR6301193.1"/>
    </source>
</evidence>
<name>A0ABU1K6F7_9FLAO</name>
<accession>A0ABU1K6F7</accession>
<keyword evidence="2" id="KW-1185">Reference proteome</keyword>
<dbReference type="EMBL" id="JAVDQA010000005">
    <property type="protein sequence ID" value="MDR6301193.1"/>
    <property type="molecule type" value="Genomic_DNA"/>
</dbReference>